<dbReference type="GO" id="GO:0016491">
    <property type="term" value="F:oxidoreductase activity"/>
    <property type="evidence" value="ECO:0007669"/>
    <property type="project" value="InterPro"/>
</dbReference>
<evidence type="ECO:0000313" key="7">
    <source>
        <dbReference type="EMBL" id="KAK7750969.1"/>
    </source>
</evidence>
<dbReference type="InterPro" id="IPR006694">
    <property type="entry name" value="Fatty_acid_hydroxylase"/>
</dbReference>
<comment type="caution">
    <text evidence="7">The sequence shown here is derived from an EMBL/GenBank/DDBJ whole genome shotgun (WGS) entry which is preliminary data.</text>
</comment>
<dbReference type="GO" id="GO:0016020">
    <property type="term" value="C:membrane"/>
    <property type="evidence" value="ECO:0007669"/>
    <property type="project" value="UniProtKB-SubCell"/>
</dbReference>
<evidence type="ECO:0000256" key="5">
    <source>
        <dbReference type="SAM" id="Phobius"/>
    </source>
</evidence>
<gene>
    <name evidence="7" type="primary">ERG3</name>
    <name evidence="7" type="ORF">SLS62_007102</name>
</gene>
<keyword evidence="4 5" id="KW-0472">Membrane</keyword>
<organism evidence="7 8">
    <name type="scientific">Diatrype stigma</name>
    <dbReference type="NCBI Taxonomy" id="117547"/>
    <lineage>
        <taxon>Eukaryota</taxon>
        <taxon>Fungi</taxon>
        <taxon>Dikarya</taxon>
        <taxon>Ascomycota</taxon>
        <taxon>Pezizomycotina</taxon>
        <taxon>Sordariomycetes</taxon>
        <taxon>Xylariomycetidae</taxon>
        <taxon>Xylariales</taxon>
        <taxon>Diatrypaceae</taxon>
        <taxon>Diatrype</taxon>
    </lineage>
</organism>
<dbReference type="GO" id="GO:0008610">
    <property type="term" value="P:lipid biosynthetic process"/>
    <property type="evidence" value="ECO:0007669"/>
    <property type="project" value="InterPro"/>
</dbReference>
<protein>
    <submittedName>
        <fullName evidence="7">C-5 sterol desaturase</fullName>
    </submittedName>
</protein>
<feature type="domain" description="Fatty acid hydroxylase" evidence="6">
    <location>
        <begin position="190"/>
        <end position="315"/>
    </location>
</feature>
<comment type="subcellular location">
    <subcellularLocation>
        <location evidence="1">Membrane</location>
    </subcellularLocation>
</comment>
<evidence type="ECO:0000256" key="2">
    <source>
        <dbReference type="ARBA" id="ARBA00022692"/>
    </source>
</evidence>
<reference evidence="7 8" key="1">
    <citation type="submission" date="2024-02" db="EMBL/GenBank/DDBJ databases">
        <title>De novo assembly and annotation of 12 fungi associated with fruit tree decline syndrome in Ontario, Canada.</title>
        <authorList>
            <person name="Sulman M."/>
            <person name="Ellouze W."/>
            <person name="Ilyukhin E."/>
        </authorList>
    </citation>
    <scope>NUCLEOTIDE SEQUENCE [LARGE SCALE GENOMIC DNA]</scope>
    <source>
        <strain evidence="7 8">M11/M66-122</strain>
    </source>
</reference>
<dbReference type="EMBL" id="JAKJXP020000056">
    <property type="protein sequence ID" value="KAK7750969.1"/>
    <property type="molecule type" value="Genomic_DNA"/>
</dbReference>
<name>A0AAN9ULS8_9PEZI</name>
<dbReference type="AlphaFoldDB" id="A0AAN9ULS8"/>
<evidence type="ECO:0000313" key="8">
    <source>
        <dbReference type="Proteomes" id="UP001320420"/>
    </source>
</evidence>
<dbReference type="Pfam" id="PF04116">
    <property type="entry name" value="FA_hydroxylase"/>
    <property type="match status" value="1"/>
</dbReference>
<dbReference type="GO" id="GO:0005506">
    <property type="term" value="F:iron ion binding"/>
    <property type="evidence" value="ECO:0007669"/>
    <property type="project" value="InterPro"/>
</dbReference>
<dbReference type="InterPro" id="IPR050307">
    <property type="entry name" value="Sterol_Desaturase_Related"/>
</dbReference>
<proteinExistence type="predicted"/>
<accession>A0AAN9ULS8</accession>
<keyword evidence="8" id="KW-1185">Reference proteome</keyword>
<evidence type="ECO:0000259" key="6">
    <source>
        <dbReference type="Pfam" id="PF04116"/>
    </source>
</evidence>
<feature type="transmembrane region" description="Helical" evidence="5">
    <location>
        <begin position="107"/>
        <end position="125"/>
    </location>
</feature>
<evidence type="ECO:0000256" key="3">
    <source>
        <dbReference type="ARBA" id="ARBA00022989"/>
    </source>
</evidence>
<feature type="transmembrane region" description="Helical" evidence="5">
    <location>
        <begin position="183"/>
        <end position="203"/>
    </location>
</feature>
<keyword evidence="3 5" id="KW-1133">Transmembrane helix</keyword>
<keyword evidence="2 5" id="KW-0812">Transmembrane</keyword>
<sequence>MDVVLEITDSFISDYIYAWAHPANPAAPYDYLDAANTTITSSWQYKPASSFFRIEPAQAAYMSAWNRDNIYRQTITLFLITWYEEKPPIASASGAQLLTARLPMLRIFGFLLYFLFASLSWMLIFDKRATEHPRFLKNQMWLEIKQANSAMPGMSALTTPFWLLEVNGYTKLYDNSADGPGLWYDILQFPFFILFTDACIYLIHRGLHHPLVYKHLHKPHHKWIVPTPFASHAFHPVDGWMQSIPYHVFPMLFPLNKYASVALFVFVNFWTILIHDGEYLANSPAINGAACHTMHHLYFNYNYGQYTTLWDRLGNSYRKPNEALFQKEEKMSKDEWQNQLKGVTEMVQQVEGEDDRMYDSSAVSKKNK</sequence>
<evidence type="ECO:0000256" key="4">
    <source>
        <dbReference type="ARBA" id="ARBA00023136"/>
    </source>
</evidence>
<evidence type="ECO:0000256" key="1">
    <source>
        <dbReference type="ARBA" id="ARBA00004370"/>
    </source>
</evidence>
<dbReference type="PANTHER" id="PTHR11863">
    <property type="entry name" value="STEROL DESATURASE"/>
    <property type="match status" value="1"/>
</dbReference>
<dbReference type="Proteomes" id="UP001320420">
    <property type="component" value="Unassembled WGS sequence"/>
</dbReference>